<accession>A0AAN9IYN6</accession>
<reference evidence="2 3" key="1">
    <citation type="submission" date="2024-01" db="EMBL/GenBank/DDBJ databases">
        <title>The genomes of 5 underutilized Papilionoideae crops provide insights into root nodulation and disease resistanc.</title>
        <authorList>
            <person name="Yuan L."/>
        </authorList>
    </citation>
    <scope>NUCLEOTIDE SEQUENCE [LARGE SCALE GENOMIC DNA]</scope>
    <source>
        <strain evidence="2">ZHUSHIDOU_FW_LH</strain>
        <tissue evidence="2">Leaf</tissue>
    </source>
</reference>
<dbReference type="Proteomes" id="UP001372338">
    <property type="component" value="Unassembled WGS sequence"/>
</dbReference>
<evidence type="ECO:0000313" key="2">
    <source>
        <dbReference type="EMBL" id="KAK7288526.1"/>
    </source>
</evidence>
<protein>
    <submittedName>
        <fullName evidence="2">Uncharacterized protein</fullName>
    </submittedName>
</protein>
<evidence type="ECO:0000256" key="1">
    <source>
        <dbReference type="SAM" id="MobiDB-lite"/>
    </source>
</evidence>
<name>A0AAN9IYN6_CROPI</name>
<dbReference type="EMBL" id="JAYWIO010000001">
    <property type="protein sequence ID" value="KAK7288526.1"/>
    <property type="molecule type" value="Genomic_DNA"/>
</dbReference>
<gene>
    <name evidence="2" type="ORF">RIF29_01987</name>
</gene>
<organism evidence="2 3">
    <name type="scientific">Crotalaria pallida</name>
    <name type="common">Smooth rattlebox</name>
    <name type="synonym">Crotalaria striata</name>
    <dbReference type="NCBI Taxonomy" id="3830"/>
    <lineage>
        <taxon>Eukaryota</taxon>
        <taxon>Viridiplantae</taxon>
        <taxon>Streptophyta</taxon>
        <taxon>Embryophyta</taxon>
        <taxon>Tracheophyta</taxon>
        <taxon>Spermatophyta</taxon>
        <taxon>Magnoliopsida</taxon>
        <taxon>eudicotyledons</taxon>
        <taxon>Gunneridae</taxon>
        <taxon>Pentapetalae</taxon>
        <taxon>rosids</taxon>
        <taxon>fabids</taxon>
        <taxon>Fabales</taxon>
        <taxon>Fabaceae</taxon>
        <taxon>Papilionoideae</taxon>
        <taxon>50 kb inversion clade</taxon>
        <taxon>genistoids sensu lato</taxon>
        <taxon>core genistoids</taxon>
        <taxon>Crotalarieae</taxon>
        <taxon>Crotalaria</taxon>
    </lineage>
</organism>
<sequence>MKLRANTRAFVGDSACSPKATTSTVSGLVTPTVEVVDSGNKEVFQNPDLGKLAGLLWMKENFSKEDLIARVTEEKCKKKSKPVEAKQQGQNETTYPSEYYDLGTVKKSLEEKAEKEAEWRIVGRGGKYLPMKDQGRSSSEVASATNAIQTRAEGELILVDKGKAVVTDTTGPSSQRKHDNG</sequence>
<evidence type="ECO:0000313" key="3">
    <source>
        <dbReference type="Proteomes" id="UP001372338"/>
    </source>
</evidence>
<feature type="region of interest" description="Disordered" evidence="1">
    <location>
        <begin position="127"/>
        <end position="146"/>
    </location>
</feature>
<comment type="caution">
    <text evidence="2">The sequence shown here is derived from an EMBL/GenBank/DDBJ whole genome shotgun (WGS) entry which is preliminary data.</text>
</comment>
<feature type="compositionally biased region" description="Polar residues" evidence="1">
    <location>
        <begin position="136"/>
        <end position="146"/>
    </location>
</feature>
<keyword evidence="3" id="KW-1185">Reference proteome</keyword>
<dbReference type="AlphaFoldDB" id="A0AAN9IYN6"/>
<proteinExistence type="predicted"/>